<proteinExistence type="predicted"/>
<dbReference type="CDD" id="cd06548">
    <property type="entry name" value="GH18_chitinase"/>
    <property type="match status" value="3"/>
</dbReference>
<dbReference type="Gene3D" id="3.20.20.80">
    <property type="entry name" value="Glycosidases"/>
    <property type="match status" value="3"/>
</dbReference>
<dbReference type="InterPro" id="IPR001579">
    <property type="entry name" value="Glyco_hydro_18_chit_AS"/>
</dbReference>
<dbReference type="EMBL" id="RHLK01000014">
    <property type="protein sequence ID" value="MVP01616.1"/>
    <property type="molecule type" value="Genomic_DNA"/>
</dbReference>
<name>A0A7X3FKZ4_9BACL</name>
<dbReference type="GO" id="GO:0008061">
    <property type="term" value="F:chitin binding"/>
    <property type="evidence" value="ECO:0007669"/>
    <property type="project" value="InterPro"/>
</dbReference>
<evidence type="ECO:0000313" key="11">
    <source>
        <dbReference type="EMBL" id="MVP01616.1"/>
    </source>
</evidence>
<keyword evidence="8" id="KW-0472">Membrane</keyword>
<dbReference type="InterPro" id="IPR050314">
    <property type="entry name" value="Glycosyl_Hydrlase_18"/>
</dbReference>
<evidence type="ECO:0000259" key="10">
    <source>
        <dbReference type="PROSITE" id="PS51910"/>
    </source>
</evidence>
<comment type="caution">
    <text evidence="11">The sequence shown here is derived from an EMBL/GenBank/DDBJ whole genome shotgun (WGS) entry which is preliminary data.</text>
</comment>
<feature type="domain" description="SLH" evidence="9">
    <location>
        <begin position="33"/>
        <end position="91"/>
    </location>
</feature>
<dbReference type="SUPFAM" id="SSF51445">
    <property type="entry name" value="(Trans)glycosidases"/>
    <property type="match status" value="3"/>
</dbReference>
<evidence type="ECO:0000256" key="7">
    <source>
        <dbReference type="SAM" id="MobiDB-lite"/>
    </source>
</evidence>
<keyword evidence="4" id="KW-0146">Chitin degradation</keyword>
<dbReference type="SUPFAM" id="SSF54556">
    <property type="entry name" value="Chitinase insertion domain"/>
    <property type="match status" value="3"/>
</dbReference>
<evidence type="ECO:0000256" key="3">
    <source>
        <dbReference type="ARBA" id="ARBA00022801"/>
    </source>
</evidence>
<dbReference type="InterPro" id="IPR017853">
    <property type="entry name" value="GH"/>
</dbReference>
<dbReference type="PROSITE" id="PS51910">
    <property type="entry name" value="GH18_2"/>
    <property type="match status" value="3"/>
</dbReference>
<dbReference type="GO" id="GO:0006032">
    <property type="term" value="P:chitin catabolic process"/>
    <property type="evidence" value="ECO:0007669"/>
    <property type="project" value="UniProtKB-KW"/>
</dbReference>
<dbReference type="EC" id="3.2.1.14" evidence="2"/>
<keyword evidence="4" id="KW-0624">Polysaccharide degradation</keyword>
<dbReference type="PANTHER" id="PTHR11177:SF317">
    <property type="entry name" value="CHITINASE 12-RELATED"/>
    <property type="match status" value="1"/>
</dbReference>
<dbReference type="SMART" id="SM00636">
    <property type="entry name" value="Glyco_18"/>
    <property type="match status" value="3"/>
</dbReference>
<dbReference type="GO" id="GO:0005975">
    <property type="term" value="P:carbohydrate metabolic process"/>
    <property type="evidence" value="ECO:0007669"/>
    <property type="project" value="InterPro"/>
</dbReference>
<dbReference type="RefSeq" id="WP_157338060.1">
    <property type="nucleotide sequence ID" value="NZ_RHLK01000014.1"/>
</dbReference>
<accession>A0A7X3FKZ4</accession>
<dbReference type="PROSITE" id="PS01095">
    <property type="entry name" value="GH18_1"/>
    <property type="match status" value="3"/>
</dbReference>
<dbReference type="Pfam" id="PF00704">
    <property type="entry name" value="Glyco_hydro_18"/>
    <property type="match status" value="3"/>
</dbReference>
<evidence type="ECO:0000256" key="8">
    <source>
        <dbReference type="SAM" id="Phobius"/>
    </source>
</evidence>
<reference evidence="11 12" key="1">
    <citation type="journal article" date="2019" name="Microorganisms">
        <title>Paenibacillus lutrae sp. nov., A Chitinolytic Species Isolated from A River Otter in Castril Natural Park, Granada, Spain.</title>
        <authorList>
            <person name="Rodriguez M."/>
            <person name="Reina J.C."/>
            <person name="Bejar V."/>
            <person name="Llamas I."/>
        </authorList>
    </citation>
    <scope>NUCLEOTIDE SEQUENCE [LARGE SCALE GENOMIC DNA]</scope>
    <source>
        <strain evidence="11 12">N10</strain>
    </source>
</reference>
<sequence length="1666" mass="179570">MEALKKSILWKWLVFILCTGMIFSSYISAFPGIAKANSADIEGHWAQAQLTEWHHKGLLEGYPDGSLKPDKAITRVELMALINRFFNLTETKDIQFSDVTIEQWQYKEVSKAVAAGYVDGYSDGTIKPDQLISRQEAAVMLSRVLPLDTQLEDKLEGIKDSSEIAEWSEKAVNAMVAKGVIDGYEDGTFRPNGKLTRAEAVVLLSRTPSLQALTNYDKAGTYGPATGTETIQGGVSITVPGVTLQNMVIKGDLILGKGIGEGDATLKNVKVEGTTTVNGGGANSIYIVDSTLGTVVVDKASGIVRLVVKGNSSIKNLIVNSPVKLEEEALTGAGFVDVLLSKELPAETSVTLSGNFATLTIAGQKIKVDLVKGTIETVKVTGSDSAISIHADATIVSLILDAIAKVTGNGTVQSVTVNEGGKGSAFDKAPGKKDGPQKDSIVVGTPGYGGGGSGGGGNTTEPAAAKKLIAYAAGWETYSAENPIDATKLTHLIYSFTHVKDSKIVPAPYQNDAANYAYLHTLKNQNPKLKLMIAIGGWGADGFSDAVLTEDSRNTFADSIVKYVVDNKLDGVDLDWEYPTLSEDGVMKARPEDKPNFTLFVKLLREKLNKQGLRENKYYEISMAAGASKKKMDGIEADKLAAILDNINIMTYDFEGGWSTKTGHHTNLYGGSISVDSVVKMYRNANVPANKIVIGAAFYSHIWYDVKSTDKNGLGQAATGSQNTPTYNVIAPIYNKANGFTRYWDDAAKAPYLFDGSTFLSYDDAESVTAKARYVLEKDLGGAMFWEYGQDRTGVLVGALADGLQGKSYVPDNAVPAAPQVRNVTEGQTYTSGVLPNWTDAPRTVSAATLNGKAYTKGTGITEAGTYVLVVTAGNGIYGKTASTTVNFTVDPEKKVIAYAAGWNTYSADSNPIDAAKLTHLIYSFTHVKNDRIVPAPYQDDAANYAYLHTLKNQNPNLKLMIAIGGWGADGFSDAVLTEDSRDTFADSIVQYMVDNSLDGVDIDWEYPTLSVDGAMKSRPEDKKNYTLFLQKLREKLNVQGLKDNKYYEISMAAGASNDKLAGIEAEKVAGILDNINIMTYDFEGGWSTKTGHHTNLYGGGAFSVDSVVNNYKAAKVPANKIVIGVAFYSHIWYDVKSTDKNGLGQSATGSQNTPTYNLIAATYNEVNGFTRYWDDTAKAPYLFDGSTFLSYDDAESAAAKAQYVLDKELGGAMFWEYGQDRTGVLVGALADGLQGKPYVPSSAVPAAPQVINVVDGQTYTSGVLPNWTDAPGIVSGATLNGKIYTKGTGITEAGTYTLVVTAANGTLGKTASTTVNFTIKPQKKVIGYIAGWEDWSVTNSVYANKLTHLDYSFTHVKDGKIIPLAGQKDDENYAYLQSLKAQNPNLKILIAIGGWGADGFSDAVLTDEARNIFTDSIIDYIKQYKLDGVDLDWEYPSISADGVMKARPEDTKNFTLLLQMLREKLNKQGLEDNKYYEISMAGGAGTQHIAAVEIDKIAPLLDNINIMTYDFEGGWSAKTGHHTNLYGPGMSADMVVKRYQAAGMPSNKIVIGAGFYSHIWYNVESTDNNGLGQKAKGSGNAPTYNDILANYNSANGFVRYWDDAAKAPYLFDGTTFLSYDDPQSVAAKAQYVVDNDLGGAMFWEYSMDKTGALLDAIVNVIPVNP</sequence>
<evidence type="ECO:0000256" key="5">
    <source>
        <dbReference type="ARBA" id="ARBA00023295"/>
    </source>
</evidence>
<dbReference type="PANTHER" id="PTHR11177">
    <property type="entry name" value="CHITINASE"/>
    <property type="match status" value="1"/>
</dbReference>
<dbReference type="Gene3D" id="3.10.50.10">
    <property type="match status" value="3"/>
</dbReference>
<dbReference type="GO" id="GO:0008843">
    <property type="term" value="F:endochitinase activity"/>
    <property type="evidence" value="ECO:0007669"/>
    <property type="project" value="UniProtKB-EC"/>
</dbReference>
<feature type="domain" description="GH18" evidence="10">
    <location>
        <begin position="1324"/>
        <end position="1665"/>
    </location>
</feature>
<dbReference type="InterPro" id="IPR011583">
    <property type="entry name" value="Chitinase_II/V-like_cat"/>
</dbReference>
<evidence type="ECO:0000259" key="9">
    <source>
        <dbReference type="PROSITE" id="PS51272"/>
    </source>
</evidence>
<keyword evidence="3 6" id="KW-0378">Hydrolase</keyword>
<dbReference type="Proteomes" id="UP000490800">
    <property type="component" value="Unassembled WGS sequence"/>
</dbReference>
<feature type="transmembrane region" description="Helical" evidence="8">
    <location>
        <begin position="12"/>
        <end position="34"/>
    </location>
</feature>
<dbReference type="InterPro" id="IPR001223">
    <property type="entry name" value="Glyco_hydro18_cat"/>
</dbReference>
<evidence type="ECO:0000313" key="12">
    <source>
        <dbReference type="Proteomes" id="UP000490800"/>
    </source>
</evidence>
<protein>
    <recommendedName>
        <fullName evidence="2">chitinase</fullName>
        <ecNumber evidence="2">3.2.1.14</ecNumber>
    </recommendedName>
</protein>
<feature type="domain" description="SLH" evidence="9">
    <location>
        <begin position="155"/>
        <end position="218"/>
    </location>
</feature>
<evidence type="ECO:0000256" key="6">
    <source>
        <dbReference type="RuleBase" id="RU000489"/>
    </source>
</evidence>
<dbReference type="PROSITE" id="PS51272">
    <property type="entry name" value="SLH"/>
    <property type="match status" value="3"/>
</dbReference>
<organism evidence="11 12">
    <name type="scientific">Paenibacillus lutrae</name>
    <dbReference type="NCBI Taxonomy" id="2078573"/>
    <lineage>
        <taxon>Bacteria</taxon>
        <taxon>Bacillati</taxon>
        <taxon>Bacillota</taxon>
        <taxon>Bacilli</taxon>
        <taxon>Bacillales</taxon>
        <taxon>Paenibacillaceae</taxon>
        <taxon>Paenibacillus</taxon>
    </lineage>
</organism>
<keyword evidence="8" id="KW-0812">Transmembrane</keyword>
<feature type="domain" description="GH18" evidence="10">
    <location>
        <begin position="894"/>
        <end position="1237"/>
    </location>
</feature>
<gene>
    <name evidence="11" type="ORF">EDM21_19160</name>
</gene>
<dbReference type="InterPro" id="IPR029070">
    <property type="entry name" value="Chitinase_insertion_sf"/>
</dbReference>
<feature type="domain" description="GH18" evidence="10">
    <location>
        <begin position="466"/>
        <end position="807"/>
    </location>
</feature>
<evidence type="ECO:0000256" key="4">
    <source>
        <dbReference type="ARBA" id="ARBA00023024"/>
    </source>
</evidence>
<dbReference type="InterPro" id="IPR001119">
    <property type="entry name" value="SLH_dom"/>
</dbReference>
<keyword evidence="4" id="KW-0119">Carbohydrate metabolism</keyword>
<dbReference type="Pfam" id="PF00395">
    <property type="entry name" value="SLH"/>
    <property type="match status" value="3"/>
</dbReference>
<comment type="catalytic activity">
    <reaction evidence="1">
        <text>Random endo-hydrolysis of N-acetyl-beta-D-glucosaminide (1-&gt;4)-beta-linkages in chitin and chitodextrins.</text>
        <dbReference type="EC" id="3.2.1.14"/>
    </reaction>
</comment>
<keyword evidence="8" id="KW-1133">Transmembrane helix</keyword>
<keyword evidence="12" id="KW-1185">Reference proteome</keyword>
<keyword evidence="5 6" id="KW-0326">Glycosidase</keyword>
<feature type="compositionally biased region" description="Gly residues" evidence="7">
    <location>
        <begin position="446"/>
        <end position="457"/>
    </location>
</feature>
<evidence type="ECO:0000256" key="1">
    <source>
        <dbReference type="ARBA" id="ARBA00000822"/>
    </source>
</evidence>
<feature type="domain" description="SLH" evidence="9">
    <location>
        <begin position="92"/>
        <end position="154"/>
    </location>
</feature>
<feature type="region of interest" description="Disordered" evidence="7">
    <location>
        <begin position="417"/>
        <end position="457"/>
    </location>
</feature>
<dbReference type="OrthoDB" id="185675at2"/>
<evidence type="ECO:0000256" key="2">
    <source>
        <dbReference type="ARBA" id="ARBA00012729"/>
    </source>
</evidence>